<gene>
    <name evidence="2" type="ORF">CHU92_14240</name>
</gene>
<evidence type="ECO:0000256" key="1">
    <source>
        <dbReference type="SAM" id="SignalP"/>
    </source>
</evidence>
<feature type="chain" id="PRO_5013236899" description="T9SS C-terminal target domain-containing protein" evidence="1">
    <location>
        <begin position="20"/>
        <end position="335"/>
    </location>
</feature>
<organism evidence="2 3">
    <name type="scientific">Flavobacterium cyanobacteriorum</name>
    <dbReference type="NCBI Taxonomy" id="2022802"/>
    <lineage>
        <taxon>Bacteria</taxon>
        <taxon>Pseudomonadati</taxon>
        <taxon>Bacteroidota</taxon>
        <taxon>Flavobacteriia</taxon>
        <taxon>Flavobacteriales</taxon>
        <taxon>Flavobacteriaceae</taxon>
        <taxon>Flavobacterium</taxon>
    </lineage>
</organism>
<proteinExistence type="predicted"/>
<dbReference type="OrthoDB" id="9798438at2"/>
<protein>
    <recommendedName>
        <fullName evidence="4">T9SS C-terminal target domain-containing protein</fullName>
    </recommendedName>
</protein>
<evidence type="ECO:0008006" key="4">
    <source>
        <dbReference type="Google" id="ProtNLM"/>
    </source>
</evidence>
<name>A0A255YV05_9FLAO</name>
<reference evidence="2 3" key="1">
    <citation type="submission" date="2017-07" db="EMBL/GenBank/DDBJ databases">
        <title>Flavobacterium cyanobacteriorum sp. nov., isolated from cyanobacterial aggregates in a eutrophic lake.</title>
        <authorList>
            <person name="Cai H."/>
        </authorList>
    </citation>
    <scope>NUCLEOTIDE SEQUENCE [LARGE SCALE GENOMIC DNA]</scope>
    <source>
        <strain evidence="2 3">TH021</strain>
    </source>
</reference>
<dbReference type="AlphaFoldDB" id="A0A255YV05"/>
<dbReference type="EMBL" id="NOXV01000303">
    <property type="protein sequence ID" value="OYQ32260.1"/>
    <property type="molecule type" value="Genomic_DNA"/>
</dbReference>
<sequence>MKINAIVWVLLFSAVTAVAQVPGCTDPLAGNYNPDATINDGSCTYPPASVNPVASVGLSPVLKETSGLILWGSSLYTHNDDTDINLYAIDPGTGAVGQPIPINGVSNQDWEDVAQDEDYIYIGDFGNNANGNRTDLRIIKVAKTSLLNGEPVTANINFSYAGQTDYTAKEANHTDFDCEALIASADSLYLFTKQWISKKTSLYVLPKEPGTYQATLKATFDTQGLITGAVYIEDKKIVVLTGYSTFLQPFLYLLYGFNGHDFFSGNKRKLRLGLSFHQIEGIAGNNGIDFYVTNEKFAKAPFIDVPQKLHHFSLAPFLQPYISIATAPGPDGKAR</sequence>
<accession>A0A255YV05</accession>
<dbReference type="Proteomes" id="UP000216605">
    <property type="component" value="Unassembled WGS sequence"/>
</dbReference>
<feature type="signal peptide" evidence="1">
    <location>
        <begin position="1"/>
        <end position="19"/>
    </location>
</feature>
<evidence type="ECO:0000313" key="2">
    <source>
        <dbReference type="EMBL" id="OYQ32260.1"/>
    </source>
</evidence>
<keyword evidence="3" id="KW-1185">Reference proteome</keyword>
<keyword evidence="1" id="KW-0732">Signal</keyword>
<evidence type="ECO:0000313" key="3">
    <source>
        <dbReference type="Proteomes" id="UP000216605"/>
    </source>
</evidence>
<comment type="caution">
    <text evidence="2">The sequence shown here is derived from an EMBL/GenBank/DDBJ whole genome shotgun (WGS) entry which is preliminary data.</text>
</comment>